<feature type="domain" description="HTH merR-type" evidence="1">
    <location>
        <begin position="5"/>
        <end position="49"/>
    </location>
</feature>
<gene>
    <name evidence="2" type="ORF">A2382_04585</name>
</gene>
<accession>A0A1F8CV22</accession>
<dbReference type="GO" id="GO:0006355">
    <property type="term" value="P:regulation of DNA-templated transcription"/>
    <property type="evidence" value="ECO:0007669"/>
    <property type="project" value="InterPro"/>
</dbReference>
<reference evidence="2 3" key="1">
    <citation type="journal article" date="2016" name="Nat. Commun.">
        <title>Thousands of microbial genomes shed light on interconnected biogeochemical processes in an aquifer system.</title>
        <authorList>
            <person name="Anantharaman K."/>
            <person name="Brown C.T."/>
            <person name="Hug L.A."/>
            <person name="Sharon I."/>
            <person name="Castelle C.J."/>
            <person name="Probst A.J."/>
            <person name="Thomas B.C."/>
            <person name="Singh A."/>
            <person name="Wilkins M.J."/>
            <person name="Karaoz U."/>
            <person name="Brodie E.L."/>
            <person name="Williams K.H."/>
            <person name="Hubbard S.S."/>
            <person name="Banfield J.F."/>
        </authorList>
    </citation>
    <scope>NUCLEOTIDE SEQUENCE [LARGE SCALE GENOMIC DNA]</scope>
</reference>
<dbReference type="CDD" id="cd04762">
    <property type="entry name" value="HTH_MerR-trunc"/>
    <property type="match status" value="1"/>
</dbReference>
<dbReference type="GO" id="GO:0003677">
    <property type="term" value="F:DNA binding"/>
    <property type="evidence" value="ECO:0007669"/>
    <property type="project" value="InterPro"/>
</dbReference>
<name>A0A1F8CV22_9BACT</name>
<sequence>MQNKLISIGEAAEKLGVSVKTLRRWDAAGNLPSTRSGPKGHRYYKEIDLNLFLRNESALAEQWAMVSVGVIPLNEVYCPTRDVFQARLEKLQHLFQGVVSDQARYLLCAVAGEIGNNSYDHNLGNWPDITGIYFAYDISNRQIVLADRGQGILKTLKRARPQLASASEALKVAFTETVSGRMPEARGNGLKFVRKVIIENPFTLKFQTGDAEIFLKEGDSDIITFPSEGDIRGCLAIIGFENKI</sequence>
<dbReference type="InterPro" id="IPR000551">
    <property type="entry name" value="MerR-type_HTH_dom"/>
</dbReference>
<dbReference type="Proteomes" id="UP000178999">
    <property type="component" value="Unassembled WGS sequence"/>
</dbReference>
<protein>
    <recommendedName>
        <fullName evidence="1">HTH merR-type domain-containing protein</fullName>
    </recommendedName>
</protein>
<dbReference type="EMBL" id="MGHY01000005">
    <property type="protein sequence ID" value="OGM79936.1"/>
    <property type="molecule type" value="Genomic_DNA"/>
</dbReference>
<dbReference type="STRING" id="1802538.A2382_04585"/>
<organism evidence="2 3">
    <name type="scientific">Candidatus Woesebacteria bacterium RIFOXYB1_FULL_38_16</name>
    <dbReference type="NCBI Taxonomy" id="1802538"/>
    <lineage>
        <taxon>Bacteria</taxon>
        <taxon>Candidatus Woeseibacteriota</taxon>
    </lineage>
</organism>
<evidence type="ECO:0000313" key="2">
    <source>
        <dbReference type="EMBL" id="OGM79936.1"/>
    </source>
</evidence>
<dbReference type="Pfam" id="PF00376">
    <property type="entry name" value="MerR"/>
    <property type="match status" value="1"/>
</dbReference>
<proteinExistence type="predicted"/>
<comment type="caution">
    <text evidence="2">The sequence shown here is derived from an EMBL/GenBank/DDBJ whole genome shotgun (WGS) entry which is preliminary data.</text>
</comment>
<dbReference type="PROSITE" id="PS50937">
    <property type="entry name" value="HTH_MERR_2"/>
    <property type="match status" value="1"/>
</dbReference>
<evidence type="ECO:0000259" key="1">
    <source>
        <dbReference type="PROSITE" id="PS50937"/>
    </source>
</evidence>
<dbReference type="AlphaFoldDB" id="A0A1F8CV22"/>
<dbReference type="Gene3D" id="1.10.1660.10">
    <property type="match status" value="1"/>
</dbReference>
<evidence type="ECO:0000313" key="3">
    <source>
        <dbReference type="Proteomes" id="UP000178999"/>
    </source>
</evidence>
<dbReference type="InterPro" id="IPR009061">
    <property type="entry name" value="DNA-bd_dom_put_sf"/>
</dbReference>
<dbReference type="SUPFAM" id="SSF46955">
    <property type="entry name" value="Putative DNA-binding domain"/>
    <property type="match status" value="1"/>
</dbReference>